<keyword evidence="3" id="KW-1185">Reference proteome</keyword>
<proteinExistence type="predicted"/>
<gene>
    <name evidence="2" type="ORF">G6048_00240</name>
</gene>
<dbReference type="RefSeq" id="WP_165337332.1">
    <property type="nucleotide sequence ID" value="NZ_JAAKZX010000001.1"/>
</dbReference>
<evidence type="ECO:0000313" key="2">
    <source>
        <dbReference type="EMBL" id="NGO40646.1"/>
    </source>
</evidence>
<protein>
    <submittedName>
        <fullName evidence="2">Uncharacterized protein</fullName>
    </submittedName>
</protein>
<accession>A0ABX0DFK6</accession>
<dbReference type="EMBL" id="JAAKZX010000001">
    <property type="protein sequence ID" value="NGO40646.1"/>
    <property type="molecule type" value="Genomic_DNA"/>
</dbReference>
<feature type="coiled-coil region" evidence="1">
    <location>
        <begin position="166"/>
        <end position="193"/>
    </location>
</feature>
<sequence>MTDDPIPRPATLSPKDEARVSFALGARKLGDLAYDLIPLDPDAPPGDRLRRALALRERLDALVVRAVIAEREEGTSWEQIGRAAGGITKQAAHERWADHVNGWAAQGRTALGGTSGLSALDAAVSLDATHHRRDPENHPEHAFSLGLDAVRFPGAEAAAQARRERAAGLRARLVVLQNQLAAAEAVFRDLTDQRAAPADRAEALHRQADLREETAALYDQLSELEPGELAGVHRTRAELGRAAAAADREYAELLAPGKENAP</sequence>
<evidence type="ECO:0000256" key="1">
    <source>
        <dbReference type="SAM" id="Coils"/>
    </source>
</evidence>
<keyword evidence="1" id="KW-0175">Coiled coil</keyword>
<organism evidence="2 3">
    <name type="scientific">Streptomyces ureilyticus</name>
    <dbReference type="NCBI Taxonomy" id="1775131"/>
    <lineage>
        <taxon>Bacteria</taxon>
        <taxon>Bacillati</taxon>
        <taxon>Actinomycetota</taxon>
        <taxon>Actinomycetes</taxon>
        <taxon>Kitasatosporales</taxon>
        <taxon>Streptomycetaceae</taxon>
        <taxon>Streptomyces</taxon>
    </lineage>
</organism>
<comment type="caution">
    <text evidence="2">The sequence shown here is derived from an EMBL/GenBank/DDBJ whole genome shotgun (WGS) entry which is preliminary data.</text>
</comment>
<name>A0ABX0DFK6_9ACTN</name>
<reference evidence="2 3" key="1">
    <citation type="submission" date="2020-02" db="EMBL/GenBank/DDBJ databases">
        <title>Whole-genome analyses of novel actinobacteria.</title>
        <authorList>
            <person name="Sahin N."/>
            <person name="Tokatli A."/>
        </authorList>
    </citation>
    <scope>NUCLEOTIDE SEQUENCE [LARGE SCALE GENOMIC DNA]</scope>
    <source>
        <strain evidence="2 3">YC419</strain>
    </source>
</reference>
<evidence type="ECO:0000313" key="3">
    <source>
        <dbReference type="Proteomes" id="UP001518140"/>
    </source>
</evidence>
<dbReference type="Proteomes" id="UP001518140">
    <property type="component" value="Unassembled WGS sequence"/>
</dbReference>